<feature type="region of interest" description="Disordered" evidence="2">
    <location>
        <begin position="199"/>
        <end position="223"/>
    </location>
</feature>
<evidence type="ECO:0000313" key="5">
    <source>
        <dbReference type="Proteomes" id="UP001497482"/>
    </source>
</evidence>
<proteinExistence type="predicted"/>
<evidence type="ECO:0000259" key="3">
    <source>
        <dbReference type="Pfam" id="PF08614"/>
    </source>
</evidence>
<keyword evidence="1" id="KW-0175">Coiled coil</keyword>
<organism evidence="4 5">
    <name type="scientific">Knipowitschia caucasica</name>
    <name type="common">Caucasian dwarf goby</name>
    <name type="synonym">Pomatoschistus caucasicus</name>
    <dbReference type="NCBI Taxonomy" id="637954"/>
    <lineage>
        <taxon>Eukaryota</taxon>
        <taxon>Metazoa</taxon>
        <taxon>Chordata</taxon>
        <taxon>Craniata</taxon>
        <taxon>Vertebrata</taxon>
        <taxon>Euteleostomi</taxon>
        <taxon>Actinopterygii</taxon>
        <taxon>Neopterygii</taxon>
        <taxon>Teleostei</taxon>
        <taxon>Neoteleostei</taxon>
        <taxon>Acanthomorphata</taxon>
        <taxon>Gobiaria</taxon>
        <taxon>Gobiiformes</taxon>
        <taxon>Gobioidei</taxon>
        <taxon>Gobiidae</taxon>
        <taxon>Gobiinae</taxon>
        <taxon>Knipowitschia</taxon>
    </lineage>
</organism>
<dbReference type="EMBL" id="OZ035835">
    <property type="protein sequence ID" value="CAL1577620.1"/>
    <property type="molecule type" value="Genomic_DNA"/>
</dbReference>
<keyword evidence="5" id="KW-1185">Reference proteome</keyword>
<evidence type="ECO:0000256" key="1">
    <source>
        <dbReference type="SAM" id="Coils"/>
    </source>
</evidence>
<reference evidence="4 5" key="1">
    <citation type="submission" date="2024-04" db="EMBL/GenBank/DDBJ databases">
        <authorList>
            <person name="Waldvogel A.-M."/>
            <person name="Schoenle A."/>
        </authorList>
    </citation>
    <scope>NUCLEOTIDE SEQUENCE [LARGE SCALE GENOMIC DNA]</scope>
</reference>
<protein>
    <recommendedName>
        <fullName evidence="3">Autophagy-related protein 16 domain-containing protein</fullName>
    </recommendedName>
</protein>
<accession>A0AAV2JPG2</accession>
<name>A0AAV2JPG2_KNICA</name>
<dbReference type="Pfam" id="PF08614">
    <property type="entry name" value="ATG16"/>
    <property type="match status" value="1"/>
</dbReference>
<sequence length="223" mass="26746">MTSWKSHLRSQLSRRDRTEKLPFTGVFTRLSETQERFELRCQIWEEMHSKSLENAEVDDGRQTKLLHLQLRESEHLAEKLSQTVSDLTAVLYLKEAEIQYWQSRVSHFHKEALRLAKGSNRMKSVLSEYEFTVECQGKELVSLQKEKERLKETLAQVQRENDQLLQCWMDRRREEAYRVNEYNNTQERWHRVLRHMKKHKEKPGTPEIMQTEATETQAQSKTQ</sequence>
<dbReference type="InterPro" id="IPR013923">
    <property type="entry name" value="Autophagy-rel_prot_16_dom"/>
</dbReference>
<evidence type="ECO:0000313" key="4">
    <source>
        <dbReference type="EMBL" id="CAL1577620.1"/>
    </source>
</evidence>
<feature type="domain" description="Autophagy-related protein 16" evidence="3">
    <location>
        <begin position="60"/>
        <end position="180"/>
    </location>
</feature>
<dbReference type="AlphaFoldDB" id="A0AAV2JPG2"/>
<feature type="compositionally biased region" description="Polar residues" evidence="2">
    <location>
        <begin position="211"/>
        <end position="223"/>
    </location>
</feature>
<evidence type="ECO:0000256" key="2">
    <source>
        <dbReference type="SAM" id="MobiDB-lite"/>
    </source>
</evidence>
<dbReference type="Proteomes" id="UP001497482">
    <property type="component" value="Chromosome 13"/>
</dbReference>
<gene>
    <name evidence="4" type="ORF">KC01_LOCUS8945</name>
</gene>
<feature type="coiled-coil region" evidence="1">
    <location>
        <begin position="133"/>
        <end position="167"/>
    </location>
</feature>